<feature type="transmembrane region" description="Helical" evidence="1">
    <location>
        <begin position="31"/>
        <end position="56"/>
    </location>
</feature>
<dbReference type="Proteomes" id="UP001235343">
    <property type="component" value="Unassembled WGS sequence"/>
</dbReference>
<proteinExistence type="predicted"/>
<accession>A0ABT7L9H6</accession>
<gene>
    <name evidence="2" type="ORF">QQS35_18970</name>
</gene>
<comment type="caution">
    <text evidence="2">The sequence shown here is derived from an EMBL/GenBank/DDBJ whole genome shotgun (WGS) entry which is preliminary data.</text>
</comment>
<protein>
    <submittedName>
        <fullName evidence="2">CBO0543 family protein</fullName>
    </submittedName>
</protein>
<name>A0ABT7L9H6_9BACI</name>
<feature type="transmembrane region" description="Helical" evidence="1">
    <location>
        <begin position="94"/>
        <end position="117"/>
    </location>
</feature>
<feature type="transmembrane region" description="Helical" evidence="1">
    <location>
        <begin position="68"/>
        <end position="87"/>
    </location>
</feature>
<feature type="transmembrane region" description="Helical" evidence="1">
    <location>
        <begin position="129"/>
        <end position="150"/>
    </location>
</feature>
<evidence type="ECO:0000313" key="2">
    <source>
        <dbReference type="EMBL" id="MDL4842520.1"/>
    </source>
</evidence>
<reference evidence="2 3" key="1">
    <citation type="submission" date="2023-06" db="EMBL/GenBank/DDBJ databases">
        <title>Aquibacillus rhizosphaerae LR5S19.</title>
        <authorList>
            <person name="Sun J.-Q."/>
        </authorList>
    </citation>
    <scope>NUCLEOTIDE SEQUENCE [LARGE SCALE GENOMIC DNA]</scope>
    <source>
        <strain evidence="2 3">LR5S19</strain>
    </source>
</reference>
<dbReference type="RefSeq" id="WP_285933790.1">
    <property type="nucleotide sequence ID" value="NZ_JASTZU010000058.1"/>
</dbReference>
<organism evidence="2 3">
    <name type="scientific">Aquibacillus rhizosphaerae</name>
    <dbReference type="NCBI Taxonomy" id="3051431"/>
    <lineage>
        <taxon>Bacteria</taxon>
        <taxon>Bacillati</taxon>
        <taxon>Bacillota</taxon>
        <taxon>Bacilli</taxon>
        <taxon>Bacillales</taxon>
        <taxon>Bacillaceae</taxon>
        <taxon>Aquibacillus</taxon>
    </lineage>
</organism>
<evidence type="ECO:0000256" key="1">
    <source>
        <dbReference type="SAM" id="Phobius"/>
    </source>
</evidence>
<dbReference type="InterPro" id="IPR048147">
    <property type="entry name" value="CBO0543-like"/>
</dbReference>
<keyword evidence="3" id="KW-1185">Reference proteome</keyword>
<evidence type="ECO:0000313" key="3">
    <source>
        <dbReference type="Proteomes" id="UP001235343"/>
    </source>
</evidence>
<keyword evidence="1" id="KW-0812">Transmembrane</keyword>
<dbReference type="EMBL" id="JASTZU010000058">
    <property type="protein sequence ID" value="MDL4842520.1"/>
    <property type="molecule type" value="Genomic_DNA"/>
</dbReference>
<dbReference type="NCBIfam" id="NF041644">
    <property type="entry name" value="CBO0543_fam"/>
    <property type="match status" value="1"/>
</dbReference>
<feature type="transmembrane region" description="Helical" evidence="1">
    <location>
        <begin position="6"/>
        <end position="24"/>
    </location>
</feature>
<sequence length="164" mass="19844">MEFNYIILITIWIIGVALFITFTPKHKKRRLILAFLICQAFTWLSDLLLLNFNLIAFPVREFPSATDMLVTTDYFLYPLLCGFYIIYEPEQRLFVRFIYLSACISTLVFIDIMISKFTDLIEYLNYDWYWTWLLFLCIFAITNIIYQWFFRSKLLLEAEKRITQ</sequence>
<keyword evidence="1" id="KW-1133">Transmembrane helix</keyword>
<keyword evidence="1" id="KW-0472">Membrane</keyword>